<protein>
    <submittedName>
        <fullName evidence="1">Uncharacterized protein</fullName>
    </submittedName>
</protein>
<accession>A0A9D4VFQ7</accession>
<dbReference type="EMBL" id="JABFUD020000001">
    <property type="protein sequence ID" value="KAI5084678.1"/>
    <property type="molecule type" value="Genomic_DNA"/>
</dbReference>
<evidence type="ECO:0000313" key="2">
    <source>
        <dbReference type="Proteomes" id="UP000886520"/>
    </source>
</evidence>
<organism evidence="1 2">
    <name type="scientific">Adiantum capillus-veneris</name>
    <name type="common">Maidenhair fern</name>
    <dbReference type="NCBI Taxonomy" id="13818"/>
    <lineage>
        <taxon>Eukaryota</taxon>
        <taxon>Viridiplantae</taxon>
        <taxon>Streptophyta</taxon>
        <taxon>Embryophyta</taxon>
        <taxon>Tracheophyta</taxon>
        <taxon>Polypodiopsida</taxon>
        <taxon>Polypodiidae</taxon>
        <taxon>Polypodiales</taxon>
        <taxon>Pteridineae</taxon>
        <taxon>Pteridaceae</taxon>
        <taxon>Vittarioideae</taxon>
        <taxon>Adiantum</taxon>
    </lineage>
</organism>
<gene>
    <name evidence="1" type="ORF">GOP47_0000847</name>
</gene>
<dbReference type="AlphaFoldDB" id="A0A9D4VFQ7"/>
<evidence type="ECO:0000313" key="1">
    <source>
        <dbReference type="EMBL" id="KAI5084678.1"/>
    </source>
</evidence>
<reference evidence="1" key="1">
    <citation type="submission" date="2021-01" db="EMBL/GenBank/DDBJ databases">
        <title>Adiantum capillus-veneris genome.</title>
        <authorList>
            <person name="Fang Y."/>
            <person name="Liao Q."/>
        </authorList>
    </citation>
    <scope>NUCLEOTIDE SEQUENCE</scope>
    <source>
        <strain evidence="1">H3</strain>
        <tissue evidence="1">Leaf</tissue>
    </source>
</reference>
<sequence>MEVLAASNILKITVVTKLTVHVDEDMRLFHEIHVLVARKFQHLERYELEVQSVDGQVISNTTMTRGRVPSLPPNMV</sequence>
<keyword evidence="2" id="KW-1185">Reference proteome</keyword>
<dbReference type="Proteomes" id="UP000886520">
    <property type="component" value="Chromosome 1"/>
</dbReference>
<proteinExistence type="predicted"/>
<name>A0A9D4VFQ7_ADICA</name>
<comment type="caution">
    <text evidence="1">The sequence shown here is derived from an EMBL/GenBank/DDBJ whole genome shotgun (WGS) entry which is preliminary data.</text>
</comment>